<dbReference type="AlphaFoldDB" id="A0A7G2CHN8"/>
<accession>A0A7G2CHN8</accession>
<protein>
    <submittedName>
        <fullName evidence="1">Uncharacterized protein</fullName>
    </submittedName>
</protein>
<dbReference type="Proteomes" id="UP000515908">
    <property type="component" value="Chromosome 09"/>
</dbReference>
<dbReference type="VEuPathDB" id="TriTrypDB:ADEAN_000521200"/>
<gene>
    <name evidence="1" type="ORF">ADEAN_000521200</name>
</gene>
<dbReference type="EMBL" id="LR877153">
    <property type="protein sequence ID" value="CAD2217732.1"/>
    <property type="molecule type" value="Genomic_DNA"/>
</dbReference>
<sequence length="158" mass="17895">MKEDFTPVGTNNTNIAVYVFHHCRQAYQMVVGDRSDEEEGSGRLVCVPFSARMNSAGRDALLLCLSTMPREWFIGPATLENAYYKQNSSKKKSEAAQQDRQKCVETILHRIEEKYAPTTGDREGRRKAVEAKLFKEPFPVLSFLVYGLQAKSLFAPKL</sequence>
<name>A0A7G2CHN8_9TRYP</name>
<evidence type="ECO:0000313" key="1">
    <source>
        <dbReference type="EMBL" id="CAD2217732.1"/>
    </source>
</evidence>
<proteinExistence type="predicted"/>
<reference evidence="1 2" key="1">
    <citation type="submission" date="2020-08" db="EMBL/GenBank/DDBJ databases">
        <authorList>
            <person name="Newling K."/>
            <person name="Davey J."/>
            <person name="Forrester S."/>
        </authorList>
    </citation>
    <scope>NUCLEOTIDE SEQUENCE [LARGE SCALE GENOMIC DNA]</scope>
    <source>
        <strain evidence="2">Crithidia deanei Carvalho (ATCC PRA-265)</strain>
    </source>
</reference>
<keyword evidence="2" id="KW-1185">Reference proteome</keyword>
<organism evidence="1 2">
    <name type="scientific">Angomonas deanei</name>
    <dbReference type="NCBI Taxonomy" id="59799"/>
    <lineage>
        <taxon>Eukaryota</taxon>
        <taxon>Discoba</taxon>
        <taxon>Euglenozoa</taxon>
        <taxon>Kinetoplastea</taxon>
        <taxon>Metakinetoplastina</taxon>
        <taxon>Trypanosomatida</taxon>
        <taxon>Trypanosomatidae</taxon>
        <taxon>Strigomonadinae</taxon>
        <taxon>Angomonas</taxon>
    </lineage>
</organism>
<evidence type="ECO:0000313" key="2">
    <source>
        <dbReference type="Proteomes" id="UP000515908"/>
    </source>
</evidence>